<dbReference type="AlphaFoldDB" id="A0A9W9VJC7"/>
<keyword evidence="3" id="KW-1185">Reference proteome</keyword>
<name>A0A9W9VJC7_9EURO</name>
<protein>
    <submittedName>
        <fullName evidence="2">Uncharacterized protein</fullName>
    </submittedName>
</protein>
<dbReference type="OrthoDB" id="4227073at2759"/>
<dbReference type="EMBL" id="JAPZBT010000001">
    <property type="protein sequence ID" value="KAJ5384057.1"/>
    <property type="molecule type" value="Genomic_DNA"/>
</dbReference>
<dbReference type="GeneID" id="81458881"/>
<accession>A0A9W9VJC7</accession>
<organism evidence="2 3">
    <name type="scientific">Penicillium concentricum</name>
    <dbReference type="NCBI Taxonomy" id="293559"/>
    <lineage>
        <taxon>Eukaryota</taxon>
        <taxon>Fungi</taxon>
        <taxon>Dikarya</taxon>
        <taxon>Ascomycota</taxon>
        <taxon>Pezizomycotina</taxon>
        <taxon>Eurotiomycetes</taxon>
        <taxon>Eurotiomycetidae</taxon>
        <taxon>Eurotiales</taxon>
        <taxon>Aspergillaceae</taxon>
        <taxon>Penicillium</taxon>
    </lineage>
</organism>
<gene>
    <name evidence="2" type="ORF">N7517_001968</name>
</gene>
<evidence type="ECO:0000256" key="1">
    <source>
        <dbReference type="SAM" id="MobiDB-lite"/>
    </source>
</evidence>
<comment type="caution">
    <text evidence="2">The sequence shown here is derived from an EMBL/GenBank/DDBJ whole genome shotgun (WGS) entry which is preliminary data.</text>
</comment>
<sequence length="138" mass="16139">MPELSRQPKRMSRLWFRSSVRRSDQSSLSGPPGQTKQVYRSVLRRLTRRPPLNKTRSLFVIPTNMKSDGSYMMPRFIPPDELDKPAVPSDSDKWRSFMSRSDTAGFMGEGRHRRCHSEQLRAWRKPSASLWTLQESEE</sequence>
<proteinExistence type="predicted"/>
<dbReference type="RefSeq" id="XP_056583833.1">
    <property type="nucleotide sequence ID" value="XM_056719698.1"/>
</dbReference>
<reference evidence="2" key="1">
    <citation type="submission" date="2022-12" db="EMBL/GenBank/DDBJ databases">
        <authorList>
            <person name="Petersen C."/>
        </authorList>
    </citation>
    <scope>NUCLEOTIDE SEQUENCE</scope>
    <source>
        <strain evidence="2">IBT 3081</strain>
    </source>
</reference>
<reference evidence="2" key="2">
    <citation type="journal article" date="2023" name="IMA Fungus">
        <title>Comparative genomic study of the Penicillium genus elucidates a diverse pangenome and 15 lateral gene transfer events.</title>
        <authorList>
            <person name="Petersen C."/>
            <person name="Sorensen T."/>
            <person name="Nielsen M.R."/>
            <person name="Sondergaard T.E."/>
            <person name="Sorensen J.L."/>
            <person name="Fitzpatrick D.A."/>
            <person name="Frisvad J.C."/>
            <person name="Nielsen K.L."/>
        </authorList>
    </citation>
    <scope>NUCLEOTIDE SEQUENCE</scope>
    <source>
        <strain evidence="2">IBT 3081</strain>
    </source>
</reference>
<feature type="region of interest" description="Disordered" evidence="1">
    <location>
        <begin position="1"/>
        <end position="37"/>
    </location>
</feature>
<dbReference type="Proteomes" id="UP001147752">
    <property type="component" value="Unassembled WGS sequence"/>
</dbReference>
<evidence type="ECO:0000313" key="2">
    <source>
        <dbReference type="EMBL" id="KAJ5384057.1"/>
    </source>
</evidence>
<evidence type="ECO:0000313" key="3">
    <source>
        <dbReference type="Proteomes" id="UP001147752"/>
    </source>
</evidence>